<dbReference type="Proteomes" id="UP000237966">
    <property type="component" value="Unassembled WGS sequence"/>
</dbReference>
<evidence type="ECO:0000313" key="1">
    <source>
        <dbReference type="EMBL" id="PPI12805.1"/>
    </source>
</evidence>
<organism evidence="1 2">
    <name type="scientific">Rathayibacter toxicus</name>
    <dbReference type="NCBI Taxonomy" id="145458"/>
    <lineage>
        <taxon>Bacteria</taxon>
        <taxon>Bacillati</taxon>
        <taxon>Actinomycetota</taxon>
        <taxon>Actinomycetes</taxon>
        <taxon>Micrococcales</taxon>
        <taxon>Microbacteriaceae</taxon>
        <taxon>Rathayibacter</taxon>
    </lineage>
</organism>
<gene>
    <name evidence="1" type="ORF">C5C51_10695</name>
</gene>
<dbReference type="AlphaFoldDB" id="A0A2S5Y4B9"/>
<accession>A0A2S5Y4B9</accession>
<dbReference type="RefSeq" id="WP_219813926.1">
    <property type="nucleotide sequence ID" value="NZ_PSWU01000027.1"/>
</dbReference>
<protein>
    <submittedName>
        <fullName evidence="1">Uncharacterized protein</fullName>
    </submittedName>
</protein>
<proteinExistence type="predicted"/>
<sequence>GAPVETPVGFHPPTSGYLKAGFEKIDARFHPLKQGYTAIKIIADYRFFTDGKAVNIVSKIF</sequence>
<feature type="non-terminal residue" evidence="1">
    <location>
        <position position="1"/>
    </location>
</feature>
<evidence type="ECO:0000313" key="2">
    <source>
        <dbReference type="Proteomes" id="UP000237966"/>
    </source>
</evidence>
<comment type="caution">
    <text evidence="1">The sequence shown here is derived from an EMBL/GenBank/DDBJ whole genome shotgun (WGS) entry which is preliminary data.</text>
</comment>
<reference evidence="1 2" key="1">
    <citation type="submission" date="2018-02" db="EMBL/GenBank/DDBJ databases">
        <title>Bacteriophage NCPPB3778 and a type I-E CRISPR drive the evolution of the US Biological Select Agent, Rathayibacter toxicus.</title>
        <authorList>
            <person name="Davis E.W.II."/>
            <person name="Tabima J.F."/>
            <person name="Weisberg A.J."/>
            <person name="Lopes L.D."/>
            <person name="Wiseman M.S."/>
            <person name="Wiseman M.S."/>
            <person name="Pupko T."/>
            <person name="Belcher M.S."/>
            <person name="Sechler A.J."/>
            <person name="Tancos M.A."/>
            <person name="Schroeder B.K."/>
            <person name="Murray T.D."/>
            <person name="Luster D.G."/>
            <person name="Schneider W.L."/>
            <person name="Rogers E."/>
            <person name="Andreote F.D."/>
            <person name="Grunwald N.J."/>
            <person name="Putnam M.L."/>
            <person name="Chang J.H."/>
        </authorList>
    </citation>
    <scope>NUCLEOTIDE SEQUENCE [LARGE SCALE GENOMIC DNA]</scope>
    <source>
        <strain evidence="1 2">FH99</strain>
    </source>
</reference>
<dbReference type="EMBL" id="PSWU01000027">
    <property type="protein sequence ID" value="PPI12805.1"/>
    <property type="molecule type" value="Genomic_DNA"/>
</dbReference>
<name>A0A2S5Y4B9_9MICO</name>